<dbReference type="AlphaFoldDB" id="A0A7R9I0K8"/>
<protein>
    <submittedName>
        <fullName evidence="2">Uncharacterized protein</fullName>
    </submittedName>
</protein>
<organism evidence="2">
    <name type="scientific">Timema bartmani</name>
    <dbReference type="NCBI Taxonomy" id="61472"/>
    <lineage>
        <taxon>Eukaryota</taxon>
        <taxon>Metazoa</taxon>
        <taxon>Ecdysozoa</taxon>
        <taxon>Arthropoda</taxon>
        <taxon>Hexapoda</taxon>
        <taxon>Insecta</taxon>
        <taxon>Pterygota</taxon>
        <taxon>Neoptera</taxon>
        <taxon>Polyneoptera</taxon>
        <taxon>Phasmatodea</taxon>
        <taxon>Timematodea</taxon>
        <taxon>Timematoidea</taxon>
        <taxon>Timematidae</taxon>
        <taxon>Timema</taxon>
    </lineage>
</organism>
<feature type="region of interest" description="Disordered" evidence="1">
    <location>
        <begin position="48"/>
        <end position="172"/>
    </location>
</feature>
<name>A0A7R9I0K8_9NEOP</name>
<feature type="compositionally biased region" description="Basic residues" evidence="1">
    <location>
        <begin position="137"/>
        <end position="148"/>
    </location>
</feature>
<dbReference type="EMBL" id="OD565629">
    <property type="protein sequence ID" value="CAD7442241.1"/>
    <property type="molecule type" value="Genomic_DNA"/>
</dbReference>
<gene>
    <name evidence="2" type="ORF">TBIB3V08_LOCUS4680</name>
</gene>
<evidence type="ECO:0000313" key="2">
    <source>
        <dbReference type="EMBL" id="CAD7442241.1"/>
    </source>
</evidence>
<feature type="compositionally biased region" description="Basic and acidic residues" evidence="1">
    <location>
        <begin position="115"/>
        <end position="129"/>
    </location>
</feature>
<accession>A0A7R9I0K8</accession>
<proteinExistence type="predicted"/>
<feature type="compositionally biased region" description="Polar residues" evidence="1">
    <location>
        <begin position="10"/>
        <end position="19"/>
    </location>
</feature>
<reference evidence="2" key="1">
    <citation type="submission" date="2020-11" db="EMBL/GenBank/DDBJ databases">
        <authorList>
            <person name="Tran Van P."/>
        </authorList>
    </citation>
    <scope>NUCLEOTIDE SEQUENCE</scope>
</reference>
<evidence type="ECO:0000256" key="1">
    <source>
        <dbReference type="SAM" id="MobiDB-lite"/>
    </source>
</evidence>
<feature type="region of interest" description="Disordered" evidence="1">
    <location>
        <begin position="1"/>
        <end position="24"/>
    </location>
</feature>
<sequence>MLDWSCRASGPSTDPSDGCSQFRKDPAANYKKDLFLVSCKSIGGDIVGSKWSELSGRTPPQVMGRGMPAPARAFTDLGTIRSRARWDTQRGRVPGGSKDPGPSRQQELTIPGPSREQEPTIRGPSREQELTIQGPFRRARAYRPRAFKRGIQESKILPSKSLPFEGHQENKSLPRKGLQEIKSLRPRAFKKVRAYHTRAVKRTRYYRPRAFNRLRAYHTRAIKRARGYRPRAFKRSKTYRPRAIKRARAFKKARE</sequence>